<comment type="caution">
    <text evidence="2">The sequence shown here is derived from an EMBL/GenBank/DDBJ whole genome shotgun (WGS) entry which is preliminary data.</text>
</comment>
<organism evidence="2 3">
    <name type="scientific">Stylosanthes scabra</name>
    <dbReference type="NCBI Taxonomy" id="79078"/>
    <lineage>
        <taxon>Eukaryota</taxon>
        <taxon>Viridiplantae</taxon>
        <taxon>Streptophyta</taxon>
        <taxon>Embryophyta</taxon>
        <taxon>Tracheophyta</taxon>
        <taxon>Spermatophyta</taxon>
        <taxon>Magnoliopsida</taxon>
        <taxon>eudicotyledons</taxon>
        <taxon>Gunneridae</taxon>
        <taxon>Pentapetalae</taxon>
        <taxon>rosids</taxon>
        <taxon>fabids</taxon>
        <taxon>Fabales</taxon>
        <taxon>Fabaceae</taxon>
        <taxon>Papilionoideae</taxon>
        <taxon>50 kb inversion clade</taxon>
        <taxon>dalbergioids sensu lato</taxon>
        <taxon>Dalbergieae</taxon>
        <taxon>Pterocarpus clade</taxon>
        <taxon>Stylosanthes</taxon>
    </lineage>
</organism>
<feature type="region of interest" description="Disordered" evidence="1">
    <location>
        <begin position="78"/>
        <end position="98"/>
    </location>
</feature>
<evidence type="ECO:0000256" key="1">
    <source>
        <dbReference type="SAM" id="MobiDB-lite"/>
    </source>
</evidence>
<accession>A0ABU6TPA4</accession>
<feature type="compositionally biased region" description="Basic and acidic residues" evidence="1">
    <location>
        <begin position="16"/>
        <end position="28"/>
    </location>
</feature>
<reference evidence="2 3" key="1">
    <citation type="journal article" date="2023" name="Plants (Basel)">
        <title>Bridging the Gap: Combining Genomics and Transcriptomics Approaches to Understand Stylosanthes scabra, an Orphan Legume from the Brazilian Caatinga.</title>
        <authorList>
            <person name="Ferreira-Neto J.R.C."/>
            <person name="da Silva M.D."/>
            <person name="Binneck E."/>
            <person name="de Melo N.F."/>
            <person name="da Silva R.H."/>
            <person name="de Melo A.L.T.M."/>
            <person name="Pandolfi V."/>
            <person name="Bustamante F.O."/>
            <person name="Brasileiro-Vidal A.C."/>
            <person name="Benko-Iseppon A.M."/>
        </authorList>
    </citation>
    <scope>NUCLEOTIDE SEQUENCE [LARGE SCALE GENOMIC DNA]</scope>
    <source>
        <tissue evidence="2">Leaves</tissue>
    </source>
</reference>
<gene>
    <name evidence="2" type="ORF">PIB30_074459</name>
</gene>
<keyword evidence="3" id="KW-1185">Reference proteome</keyword>
<feature type="region of interest" description="Disordered" evidence="1">
    <location>
        <begin position="1"/>
        <end position="34"/>
    </location>
</feature>
<evidence type="ECO:0000313" key="2">
    <source>
        <dbReference type="EMBL" id="MED6150647.1"/>
    </source>
</evidence>
<evidence type="ECO:0000313" key="3">
    <source>
        <dbReference type="Proteomes" id="UP001341840"/>
    </source>
</evidence>
<dbReference type="EMBL" id="JASCZI010091547">
    <property type="protein sequence ID" value="MED6150647.1"/>
    <property type="molecule type" value="Genomic_DNA"/>
</dbReference>
<name>A0ABU6TPA4_9FABA</name>
<proteinExistence type="predicted"/>
<dbReference type="Proteomes" id="UP001341840">
    <property type="component" value="Unassembled WGS sequence"/>
</dbReference>
<protein>
    <submittedName>
        <fullName evidence="2">Uncharacterized protein</fullName>
    </submittedName>
</protein>
<sequence length="98" mass="10655">MTIGQDLAGGVRSGSGRRERKERKDCNKPRRPLLQPMQLRVPKGSEGKEQVNPVMLSADTPASIVVVPYRTWFTTVTTGTSAWGPGDSRFDPVTAGTL</sequence>